<evidence type="ECO:0000313" key="2">
    <source>
        <dbReference type="Proteomes" id="UP001321492"/>
    </source>
</evidence>
<evidence type="ECO:0000313" key="1">
    <source>
        <dbReference type="EMBL" id="MDJ1157187.1"/>
    </source>
</evidence>
<comment type="caution">
    <text evidence="1">The sequence shown here is derived from an EMBL/GenBank/DDBJ whole genome shotgun (WGS) entry which is preliminary data.</text>
</comment>
<dbReference type="EMBL" id="JASJEV010000001">
    <property type="protein sequence ID" value="MDJ1157187.1"/>
    <property type="molecule type" value="Genomic_DNA"/>
</dbReference>
<dbReference type="Proteomes" id="UP001321492">
    <property type="component" value="Unassembled WGS sequence"/>
</dbReference>
<keyword evidence="2" id="KW-1185">Reference proteome</keyword>
<reference evidence="1 2" key="1">
    <citation type="submission" date="2023-05" db="EMBL/GenBank/DDBJ databases">
        <title>Chelatococcus sp. nov., a moderately thermophilic bacterium isolated from hot spring microbial mat.</title>
        <authorList>
            <person name="Hu C.-J."/>
            <person name="Li W.-J."/>
        </authorList>
    </citation>
    <scope>NUCLEOTIDE SEQUENCE [LARGE SCALE GENOMIC DNA]</scope>
    <source>
        <strain evidence="1 2">SYSU G07232</strain>
    </source>
</reference>
<dbReference type="RefSeq" id="WP_283739158.1">
    <property type="nucleotide sequence ID" value="NZ_JASJEV010000001.1"/>
</dbReference>
<accession>A0ABT7ACT5</accession>
<sequence length="66" mass="7387">MIELPRRTIALAPTPEHAAEVARYVEQLTTELAAMARSTRLDVLAYILEMARHEAHGHAIQHKTDA</sequence>
<proteinExistence type="predicted"/>
<gene>
    <name evidence="1" type="ORF">QNA08_02900</name>
</gene>
<protein>
    <submittedName>
        <fullName evidence="1">Uncharacterized protein</fullName>
    </submittedName>
</protein>
<organism evidence="1 2">
    <name type="scientific">Chelatococcus albus</name>
    <dbReference type="NCBI Taxonomy" id="3047466"/>
    <lineage>
        <taxon>Bacteria</taxon>
        <taxon>Pseudomonadati</taxon>
        <taxon>Pseudomonadota</taxon>
        <taxon>Alphaproteobacteria</taxon>
        <taxon>Hyphomicrobiales</taxon>
        <taxon>Chelatococcaceae</taxon>
        <taxon>Chelatococcus</taxon>
    </lineage>
</organism>
<name>A0ABT7ACT5_9HYPH</name>